<dbReference type="InterPro" id="IPR051320">
    <property type="entry name" value="Viral_Replic_Matur_Polypro"/>
</dbReference>
<dbReference type="EMBL" id="JBBWWQ010000004">
    <property type="protein sequence ID" value="KAK8949489.1"/>
    <property type="molecule type" value="Genomic_DNA"/>
</dbReference>
<dbReference type="FunFam" id="3.30.70.270:FF:000003">
    <property type="entry name" value="Transposon Ty3-G Gag-Pol polyprotein"/>
    <property type="match status" value="1"/>
</dbReference>
<evidence type="ECO:0000259" key="9">
    <source>
        <dbReference type="PROSITE" id="PS50878"/>
    </source>
</evidence>
<dbReference type="CDD" id="cd01647">
    <property type="entry name" value="RT_LTR"/>
    <property type="match status" value="1"/>
</dbReference>
<dbReference type="Proteomes" id="UP001418222">
    <property type="component" value="Unassembled WGS sequence"/>
</dbReference>
<keyword evidence="2" id="KW-0808">Transferase</keyword>
<dbReference type="GO" id="GO:0004519">
    <property type="term" value="F:endonuclease activity"/>
    <property type="evidence" value="ECO:0007669"/>
    <property type="project" value="UniProtKB-KW"/>
</dbReference>
<dbReference type="PANTHER" id="PTHR33064:SF37">
    <property type="entry name" value="RIBONUCLEASE H"/>
    <property type="match status" value="1"/>
</dbReference>
<dbReference type="FunFam" id="3.30.70.270:FF:000020">
    <property type="entry name" value="Transposon Tf2-6 polyprotein-like Protein"/>
    <property type="match status" value="1"/>
</dbReference>
<evidence type="ECO:0000256" key="1">
    <source>
        <dbReference type="ARBA" id="ARBA00022670"/>
    </source>
</evidence>
<protein>
    <recommendedName>
        <fullName evidence="9">Reverse transcriptase domain-containing protein</fullName>
    </recommendedName>
</protein>
<evidence type="ECO:0000256" key="8">
    <source>
        <dbReference type="ARBA" id="ARBA00022918"/>
    </source>
</evidence>
<evidence type="ECO:0000256" key="2">
    <source>
        <dbReference type="ARBA" id="ARBA00022679"/>
    </source>
</evidence>
<dbReference type="Gene3D" id="3.10.20.370">
    <property type="match status" value="1"/>
</dbReference>
<keyword evidence="11" id="KW-1185">Reference proteome</keyword>
<evidence type="ECO:0000313" key="11">
    <source>
        <dbReference type="Proteomes" id="UP001418222"/>
    </source>
</evidence>
<dbReference type="InterPro" id="IPR041373">
    <property type="entry name" value="RT_RNaseH"/>
</dbReference>
<keyword evidence="7" id="KW-0378">Hydrolase</keyword>
<dbReference type="GO" id="GO:0004190">
    <property type="term" value="F:aspartic-type endopeptidase activity"/>
    <property type="evidence" value="ECO:0007669"/>
    <property type="project" value="UniProtKB-KW"/>
</dbReference>
<evidence type="ECO:0000256" key="3">
    <source>
        <dbReference type="ARBA" id="ARBA00022695"/>
    </source>
</evidence>
<dbReference type="PANTHER" id="PTHR33064">
    <property type="entry name" value="POL PROTEIN"/>
    <property type="match status" value="1"/>
</dbReference>
<evidence type="ECO:0000256" key="4">
    <source>
        <dbReference type="ARBA" id="ARBA00022722"/>
    </source>
</evidence>
<keyword evidence="5" id="KW-0064">Aspartyl protease</keyword>
<keyword evidence="8" id="KW-0695">RNA-directed DNA polymerase</keyword>
<proteinExistence type="predicted"/>
<evidence type="ECO:0000256" key="7">
    <source>
        <dbReference type="ARBA" id="ARBA00022801"/>
    </source>
</evidence>
<dbReference type="Pfam" id="PF00078">
    <property type="entry name" value="RVT_1"/>
    <property type="match status" value="1"/>
</dbReference>
<dbReference type="PROSITE" id="PS50878">
    <property type="entry name" value="RT_POL"/>
    <property type="match status" value="1"/>
</dbReference>
<reference evidence="10 11" key="1">
    <citation type="journal article" date="2022" name="Nat. Plants">
        <title>Genomes of leafy and leafless Platanthera orchids illuminate the evolution of mycoheterotrophy.</title>
        <authorList>
            <person name="Li M.H."/>
            <person name="Liu K.W."/>
            <person name="Li Z."/>
            <person name="Lu H.C."/>
            <person name="Ye Q.L."/>
            <person name="Zhang D."/>
            <person name="Wang J.Y."/>
            <person name="Li Y.F."/>
            <person name="Zhong Z.M."/>
            <person name="Liu X."/>
            <person name="Yu X."/>
            <person name="Liu D.K."/>
            <person name="Tu X.D."/>
            <person name="Liu B."/>
            <person name="Hao Y."/>
            <person name="Liao X.Y."/>
            <person name="Jiang Y.T."/>
            <person name="Sun W.H."/>
            <person name="Chen J."/>
            <person name="Chen Y.Q."/>
            <person name="Ai Y."/>
            <person name="Zhai J.W."/>
            <person name="Wu S.S."/>
            <person name="Zhou Z."/>
            <person name="Hsiao Y.Y."/>
            <person name="Wu W.L."/>
            <person name="Chen Y.Y."/>
            <person name="Lin Y.F."/>
            <person name="Hsu J.L."/>
            <person name="Li C.Y."/>
            <person name="Wang Z.W."/>
            <person name="Zhao X."/>
            <person name="Zhong W.Y."/>
            <person name="Ma X.K."/>
            <person name="Ma L."/>
            <person name="Huang J."/>
            <person name="Chen G.Z."/>
            <person name="Huang M.Z."/>
            <person name="Huang L."/>
            <person name="Peng D.H."/>
            <person name="Luo Y.B."/>
            <person name="Zou S.Q."/>
            <person name="Chen S.P."/>
            <person name="Lan S."/>
            <person name="Tsai W.C."/>
            <person name="Van de Peer Y."/>
            <person name="Liu Z.J."/>
        </authorList>
    </citation>
    <scope>NUCLEOTIDE SEQUENCE [LARGE SCALE GENOMIC DNA]</scope>
    <source>
        <strain evidence="10">Lor287</strain>
    </source>
</reference>
<dbReference type="Pfam" id="PF17917">
    <property type="entry name" value="RT_RNaseH"/>
    <property type="match status" value="1"/>
</dbReference>
<gene>
    <name evidence="10" type="ORF">KSP39_PZI005270</name>
</gene>
<dbReference type="Gene3D" id="3.30.70.270">
    <property type="match status" value="2"/>
</dbReference>
<comment type="caution">
    <text evidence="10">The sequence shown here is derived from an EMBL/GenBank/DDBJ whole genome shotgun (WGS) entry which is preliminary data.</text>
</comment>
<evidence type="ECO:0000256" key="5">
    <source>
        <dbReference type="ARBA" id="ARBA00022750"/>
    </source>
</evidence>
<sequence>MVMSFGLTNAPTTFQATMNDIFRPVLRKHVLVFYDDILVFCSTWQEHLAHVRRTFSTLRHHQLVVNQKKCSFGATRVSYLGHTISADGVAMDTDKIQAVLHWRTPSSLRDVRGFLGLTGYYRRFIKDYGGLARPVTQLLKSSEDSPFSWSAAVMAAFAALQSALVQALVLSMPDFKQTFIVECDASGTGIDVVLMQTGRPIAYYSRAFSTAIRSRSAYEKELMALVLAVQHWRPYLLGRPFVVRTDHHSLRYFLQQKIVTPAQQLWVAKLLGYNFTIEFRPGKTNRAADALSRIQHAPKLTAISRPVWDDATTIQQDVDREPRLADIRRALLANPTAHHPYSLIGGRLFLRGRLVLSATSSSIPRLLAEFYSTPSGATQGRSAPIGA</sequence>
<keyword evidence="6" id="KW-0255">Endonuclease</keyword>
<feature type="domain" description="Reverse transcriptase" evidence="9">
    <location>
        <begin position="1"/>
        <end position="84"/>
    </location>
</feature>
<organism evidence="10 11">
    <name type="scientific">Platanthera zijinensis</name>
    <dbReference type="NCBI Taxonomy" id="2320716"/>
    <lineage>
        <taxon>Eukaryota</taxon>
        <taxon>Viridiplantae</taxon>
        <taxon>Streptophyta</taxon>
        <taxon>Embryophyta</taxon>
        <taxon>Tracheophyta</taxon>
        <taxon>Spermatophyta</taxon>
        <taxon>Magnoliopsida</taxon>
        <taxon>Liliopsida</taxon>
        <taxon>Asparagales</taxon>
        <taxon>Orchidaceae</taxon>
        <taxon>Orchidoideae</taxon>
        <taxon>Orchideae</taxon>
        <taxon>Orchidinae</taxon>
        <taxon>Platanthera</taxon>
    </lineage>
</organism>
<dbReference type="SUPFAM" id="SSF56672">
    <property type="entry name" value="DNA/RNA polymerases"/>
    <property type="match status" value="1"/>
</dbReference>
<keyword evidence="3" id="KW-0548">Nucleotidyltransferase</keyword>
<evidence type="ECO:0000256" key="6">
    <source>
        <dbReference type="ARBA" id="ARBA00022759"/>
    </source>
</evidence>
<keyword evidence="4" id="KW-0540">Nuclease</keyword>
<dbReference type="GO" id="GO:0003964">
    <property type="term" value="F:RNA-directed DNA polymerase activity"/>
    <property type="evidence" value="ECO:0007669"/>
    <property type="project" value="UniProtKB-KW"/>
</dbReference>
<dbReference type="AlphaFoldDB" id="A0AAP0GBK3"/>
<keyword evidence="1" id="KW-0645">Protease</keyword>
<dbReference type="InterPro" id="IPR043502">
    <property type="entry name" value="DNA/RNA_pol_sf"/>
</dbReference>
<dbReference type="CDD" id="cd09274">
    <property type="entry name" value="RNase_HI_RT_Ty3"/>
    <property type="match status" value="1"/>
</dbReference>
<dbReference type="InterPro" id="IPR000477">
    <property type="entry name" value="RT_dom"/>
</dbReference>
<dbReference type="GO" id="GO:0006508">
    <property type="term" value="P:proteolysis"/>
    <property type="evidence" value="ECO:0007669"/>
    <property type="project" value="UniProtKB-KW"/>
</dbReference>
<accession>A0AAP0GBK3</accession>
<dbReference type="InterPro" id="IPR043128">
    <property type="entry name" value="Rev_trsase/Diguanyl_cyclase"/>
</dbReference>
<evidence type="ECO:0000313" key="10">
    <source>
        <dbReference type="EMBL" id="KAK8949489.1"/>
    </source>
</evidence>
<name>A0AAP0GBK3_9ASPA</name>